<evidence type="ECO:0000256" key="2">
    <source>
        <dbReference type="ARBA" id="ARBA00022801"/>
    </source>
</evidence>
<comment type="cofactor">
    <cofactor evidence="5">
        <name>Mg(2+)</name>
        <dbReference type="ChEBI" id="CHEBI:18420"/>
    </cofactor>
    <text evidence="5">Binds 1 Mg(2+) ion per subunit.</text>
</comment>
<dbReference type="AlphaFoldDB" id="A0A151JIA0"/>
<dbReference type="PANTHER" id="PTHR43046">
    <property type="entry name" value="GDP-MANNOSE MANNOSYL HYDROLASE"/>
    <property type="match status" value="1"/>
</dbReference>
<feature type="binding site" evidence="5">
    <location>
        <position position="70"/>
    </location>
    <ligand>
        <name>Mg(2+)</name>
        <dbReference type="ChEBI" id="CHEBI:18420"/>
    </ligand>
</feature>
<dbReference type="InterPro" id="IPR000086">
    <property type="entry name" value="NUDIX_hydrolase_dom"/>
</dbReference>
<feature type="short sequence motif" description="Nudix box" evidence="6">
    <location>
        <begin position="51"/>
        <end position="72"/>
    </location>
</feature>
<dbReference type="EMBL" id="LOMK01000001">
    <property type="protein sequence ID" value="KYN25406.1"/>
    <property type="molecule type" value="Genomic_DNA"/>
</dbReference>
<dbReference type="PROSITE" id="PS51462">
    <property type="entry name" value="NUDIX"/>
    <property type="match status" value="1"/>
</dbReference>
<protein>
    <submittedName>
        <fullName evidence="8">GDP-mannose mannosyl hydrolase</fullName>
    </submittedName>
</protein>
<gene>
    <name evidence="8" type="ORF">AUQ44_07395</name>
</gene>
<dbReference type="Gene3D" id="3.90.79.10">
    <property type="entry name" value="Nucleoside Triphosphate Pyrophosphohydrolase"/>
    <property type="match status" value="1"/>
</dbReference>
<evidence type="ECO:0000256" key="4">
    <source>
        <dbReference type="PIRSR" id="PIRSR037599-1"/>
    </source>
</evidence>
<evidence type="ECO:0000256" key="3">
    <source>
        <dbReference type="ARBA" id="ARBA00022842"/>
    </source>
</evidence>
<keyword evidence="3 5" id="KW-0460">Magnesium</keyword>
<proteinExistence type="predicted"/>
<evidence type="ECO:0000313" key="8">
    <source>
        <dbReference type="EMBL" id="KYN25406.1"/>
    </source>
</evidence>
<dbReference type="Proteomes" id="UP000075349">
    <property type="component" value="Unassembled WGS sequence"/>
</dbReference>
<feature type="binding site" evidence="5">
    <location>
        <position position="123"/>
    </location>
    <ligand>
        <name>Mg(2+)</name>
        <dbReference type="ChEBI" id="CHEBI:18420"/>
    </ligand>
</feature>
<dbReference type="InterPro" id="IPR033715">
    <property type="entry name" value="GDPMH"/>
</dbReference>
<dbReference type="InterPro" id="IPR015797">
    <property type="entry name" value="NUDIX_hydrolase-like_dom_sf"/>
</dbReference>
<dbReference type="GO" id="GO:0008727">
    <property type="term" value="F:GDP-mannose mannosyl hydrolase activity"/>
    <property type="evidence" value="ECO:0007669"/>
    <property type="project" value="InterPro"/>
</dbReference>
<feature type="site" description="Critical for catalysis" evidence="4">
    <location>
        <position position="124"/>
    </location>
</feature>
<evidence type="ECO:0000256" key="1">
    <source>
        <dbReference type="ARBA" id="ARBA00022723"/>
    </source>
</evidence>
<evidence type="ECO:0000259" key="7">
    <source>
        <dbReference type="PROSITE" id="PS51462"/>
    </source>
</evidence>
<comment type="caution">
    <text evidence="8">The sequence shown here is derived from an EMBL/GenBank/DDBJ whole genome shotgun (WGS) entry which is preliminary data.</text>
</comment>
<dbReference type="SUPFAM" id="SSF55811">
    <property type="entry name" value="Nudix"/>
    <property type="match status" value="1"/>
</dbReference>
<feature type="binding site" evidence="5">
    <location>
        <position position="50"/>
    </location>
    <ligand>
        <name>Mg(2+)</name>
        <dbReference type="ChEBI" id="CHEBI:18420"/>
    </ligand>
</feature>
<dbReference type="Pfam" id="PF00293">
    <property type="entry name" value="NUDIX"/>
    <property type="match status" value="1"/>
</dbReference>
<accession>A0A151JIA0</accession>
<dbReference type="PANTHER" id="PTHR43046:SF12">
    <property type="entry name" value="GDP-MANNOSE MANNOSYL HYDROLASE"/>
    <property type="match status" value="1"/>
</dbReference>
<keyword evidence="2 8" id="KW-0378">Hydrolase</keyword>
<feature type="domain" description="Nudix hydrolase" evidence="7">
    <location>
        <begin position="14"/>
        <end position="154"/>
    </location>
</feature>
<name>A0A151JIA0_9VIBR</name>
<evidence type="ECO:0000256" key="6">
    <source>
        <dbReference type="PIRSR" id="PIRSR037599-4"/>
    </source>
</evidence>
<sequence>MQRLDEATFKTVVASTPLVSMDLIIRNLHGQVLLGLRTNRPAQGFWFVPGGRIGKDETFEQAFLRLTQVELGRPVPLFEATFLGPYQHLYSDNFSGTDFSTHYVVLGYQLTLDLDLHSLPAEQHHHYHWWDVQDLLTSEQVHRNTKAYFSDNYK</sequence>
<keyword evidence="1 5" id="KW-0479">Metal-binding</keyword>
<dbReference type="PIRSF" id="PIRSF037599">
    <property type="entry name" value="GDPMH"/>
    <property type="match status" value="1"/>
</dbReference>
<reference evidence="9" key="1">
    <citation type="submission" date="2015-12" db="EMBL/GenBank/DDBJ databases">
        <authorList>
            <person name="Tarr C.L."/>
            <person name="Gladney L.M."/>
        </authorList>
    </citation>
    <scope>NUCLEOTIDE SEQUENCE [LARGE SCALE GENOMIC DNA]</scope>
    <source>
        <strain evidence="9">2756-81</strain>
    </source>
</reference>
<dbReference type="NCBIfam" id="NF011963">
    <property type="entry name" value="PRK15434.1"/>
    <property type="match status" value="1"/>
</dbReference>
<dbReference type="CDD" id="cd03430">
    <property type="entry name" value="NUDIX_GDPMH_NudD"/>
    <property type="match status" value="1"/>
</dbReference>
<dbReference type="GO" id="GO:0046872">
    <property type="term" value="F:metal ion binding"/>
    <property type="evidence" value="ECO:0007669"/>
    <property type="project" value="UniProtKB-KW"/>
</dbReference>
<evidence type="ECO:0000313" key="9">
    <source>
        <dbReference type="Proteomes" id="UP000075349"/>
    </source>
</evidence>
<evidence type="ECO:0000256" key="5">
    <source>
        <dbReference type="PIRSR" id="PIRSR037599-3"/>
    </source>
</evidence>
<organism evidence="8 9">
    <name type="scientific">Vibrio cidicii</name>
    <dbReference type="NCBI Taxonomy" id="1763883"/>
    <lineage>
        <taxon>Bacteria</taxon>
        <taxon>Pseudomonadati</taxon>
        <taxon>Pseudomonadota</taxon>
        <taxon>Gammaproteobacteria</taxon>
        <taxon>Vibrionales</taxon>
        <taxon>Vibrionaceae</taxon>
        <taxon>Vibrio</taxon>
    </lineage>
</organism>